<protein>
    <submittedName>
        <fullName evidence="1">PF04463 family protein</fullName>
    </submittedName>
</protein>
<dbReference type="AlphaFoldDB" id="A0A158M5H5"/>
<proteinExistence type="predicted"/>
<reference evidence="1 2" key="1">
    <citation type="submission" date="2014-03" db="EMBL/GenBank/DDBJ databases">
        <title>Genome sequence of Bordetella holmseii.</title>
        <authorList>
            <person name="Harvill E."/>
            <person name="Goodfield L.L."/>
            <person name="Ivanov Y."/>
            <person name="Meyer J.A."/>
            <person name="Newth C."/>
            <person name="Cassiday P."/>
            <person name="Tondella M.L."/>
            <person name="Liao P."/>
            <person name="Zimmerman J."/>
            <person name="Meert K."/>
            <person name="Wessel D."/>
            <person name="Berger J."/>
            <person name="Dean J.M."/>
            <person name="Holubkov R."/>
            <person name="Burr J."/>
            <person name="Liu T."/>
            <person name="Brinkac L.M."/>
            <person name="Sanka R."/>
            <person name="Kim M."/>
            <person name="Losada L."/>
        </authorList>
    </citation>
    <scope>NUCLEOTIDE SEQUENCE [LARGE SCALE GENOMIC DNA]</scope>
    <source>
        <strain evidence="1 2">CDC-H585-BH</strain>
    </source>
</reference>
<evidence type="ECO:0000313" key="1">
    <source>
        <dbReference type="EMBL" id="KAK96167.1"/>
    </source>
</evidence>
<dbReference type="PATRIC" id="fig|1331206.3.peg.986"/>
<organism evidence="1 2">
    <name type="scientific">Bordetella holmesii CDC-H585-BH</name>
    <dbReference type="NCBI Taxonomy" id="1331206"/>
    <lineage>
        <taxon>Bacteria</taxon>
        <taxon>Pseudomonadati</taxon>
        <taxon>Pseudomonadota</taxon>
        <taxon>Betaproteobacteria</taxon>
        <taxon>Burkholderiales</taxon>
        <taxon>Alcaligenaceae</taxon>
        <taxon>Bordetella</taxon>
    </lineage>
</organism>
<accession>A0A158M5H5</accession>
<dbReference type="Pfam" id="PF04463">
    <property type="entry name" value="2-thiour_desulf"/>
    <property type="match status" value="1"/>
</dbReference>
<dbReference type="EMBL" id="JFZZ01000044">
    <property type="protein sequence ID" value="KAK96167.1"/>
    <property type="molecule type" value="Genomic_DNA"/>
</dbReference>
<dbReference type="RefSeq" id="WP_005017873.1">
    <property type="nucleotide sequence ID" value="NZ_JFZZ01000044.1"/>
</dbReference>
<dbReference type="GeneID" id="93121519"/>
<sequence length="163" mass="17013">MKRILISACLLGQPVRYDGRDAARHSPLLQRWADEGRIVALCPEVAGGLPIPRAAAEIEPGGGGLAVWKGAARVLTRQGLDVSQAFVCGARQALALIQRHDIVAAVLKEGSPSCGTAHIYDGRFQGRRVPGSGVTAACLAQAGVPVFSELGLEAADAVMRAHD</sequence>
<dbReference type="PANTHER" id="PTHR30087">
    <property type="entry name" value="INNER MEMBRANE PROTEIN"/>
    <property type="match status" value="1"/>
</dbReference>
<dbReference type="InterPro" id="IPR007553">
    <property type="entry name" value="2-thiour_desulf"/>
</dbReference>
<comment type="caution">
    <text evidence="1">The sequence shown here is derived from an EMBL/GenBank/DDBJ whole genome shotgun (WGS) entry which is preliminary data.</text>
</comment>
<dbReference type="PANTHER" id="PTHR30087:SF1">
    <property type="entry name" value="HYPOTHETICAL CYTOSOLIC PROTEIN"/>
    <property type="match status" value="1"/>
</dbReference>
<dbReference type="STRING" id="35814.BBB42_01430"/>
<evidence type="ECO:0000313" key="2">
    <source>
        <dbReference type="Proteomes" id="UP000026682"/>
    </source>
</evidence>
<gene>
    <name evidence="1" type="ORF">L497_3350</name>
</gene>
<name>A0A158M5H5_9BORD</name>
<dbReference type="Proteomes" id="UP000026682">
    <property type="component" value="Unassembled WGS sequence"/>
</dbReference>